<keyword evidence="3" id="KW-1185">Reference proteome</keyword>
<dbReference type="EMBL" id="JAGQFT020000005">
    <property type="protein sequence ID" value="MBS7457209.1"/>
    <property type="molecule type" value="Genomic_DNA"/>
</dbReference>
<proteinExistence type="predicted"/>
<organism evidence="1">
    <name type="scientific">Coralloluteibacterium stylophorae</name>
    <dbReference type="NCBI Taxonomy" id="1776034"/>
    <lineage>
        <taxon>Bacteria</taxon>
        <taxon>Pseudomonadati</taxon>
        <taxon>Pseudomonadota</taxon>
        <taxon>Gammaproteobacteria</taxon>
        <taxon>Lysobacterales</taxon>
        <taxon>Lysobacteraceae</taxon>
        <taxon>Coralloluteibacterium</taxon>
    </lineage>
</organism>
<sequence length="124" mass="12994">MAAAPAPPQCDEGAERRRLVGVLLAGVGERLRLVVRCLDNADLARARGVLRVARDLLDGVRLSLLDAEPGFASGVDALHRRFGDPAQFDALTPSELRALATTLGAGIDALVVRCSAPAQMDPVA</sequence>
<dbReference type="AlphaFoldDB" id="A0A8J7VU27"/>
<evidence type="ECO:0000313" key="1">
    <source>
        <dbReference type="EMBL" id="MBR0563247.1"/>
    </source>
</evidence>
<reference evidence="1" key="2">
    <citation type="submission" date="2021-04" db="EMBL/GenBank/DDBJ databases">
        <authorList>
            <person name="Karlyshev A.V."/>
        </authorList>
    </citation>
    <scope>NUCLEOTIDE SEQUENCE</scope>
    <source>
        <strain evidence="1">LMG 29479</strain>
    </source>
</reference>
<accession>A0A8J7VU27</accession>
<name>A0A8J7VU27_9GAMM</name>
<dbReference type="EMBL" id="JAGQFT010000112">
    <property type="protein sequence ID" value="MBR0563247.1"/>
    <property type="molecule type" value="Genomic_DNA"/>
</dbReference>
<dbReference type="RefSeq" id="WP_211927165.1">
    <property type="nucleotide sequence ID" value="NZ_JAGQFT020000005.1"/>
</dbReference>
<gene>
    <name evidence="2" type="ORF">KB893_008675</name>
    <name evidence="1" type="ORF">KB893_12095</name>
</gene>
<reference evidence="2 3" key="1">
    <citation type="journal article" date="2021" name="Microbiol. Resour. Announc.">
        <title>Draft Genome Sequence of Coralloluteibacterium stylophorae LMG 29479T.</title>
        <authorList>
            <person name="Karlyshev A.V."/>
            <person name="Kudryashova E.B."/>
            <person name="Ariskina E.V."/>
            <person name="Conroy A.P."/>
            <person name="Abidueva E.Y."/>
        </authorList>
    </citation>
    <scope>NUCLEOTIDE SEQUENCE [LARGE SCALE GENOMIC DNA]</scope>
    <source>
        <strain evidence="2 3">LMG 29479</strain>
    </source>
</reference>
<comment type="caution">
    <text evidence="1">The sequence shown here is derived from an EMBL/GenBank/DDBJ whole genome shotgun (WGS) entry which is preliminary data.</text>
</comment>
<evidence type="ECO:0000313" key="2">
    <source>
        <dbReference type="EMBL" id="MBS7457209.1"/>
    </source>
</evidence>
<evidence type="ECO:0000313" key="3">
    <source>
        <dbReference type="Proteomes" id="UP000675747"/>
    </source>
</evidence>
<protein>
    <submittedName>
        <fullName evidence="1">Uncharacterized protein</fullName>
    </submittedName>
</protein>
<dbReference type="Proteomes" id="UP000675747">
    <property type="component" value="Unassembled WGS sequence"/>
</dbReference>